<dbReference type="RefSeq" id="WP_232511011.1">
    <property type="nucleotide sequence ID" value="NZ_BOPD01000007.1"/>
</dbReference>
<dbReference type="InterPro" id="IPR029058">
    <property type="entry name" value="AB_hydrolase_fold"/>
</dbReference>
<evidence type="ECO:0008006" key="4">
    <source>
        <dbReference type="Google" id="ProtNLM"/>
    </source>
</evidence>
<protein>
    <recommendedName>
        <fullName evidence="4">Triacylglycerol esterase/lipase EstA, alpha/beta hydrolase fold</fullName>
    </recommendedName>
</protein>
<feature type="signal peptide" evidence="1">
    <location>
        <begin position="1"/>
        <end position="25"/>
    </location>
</feature>
<accession>A0A9W5UNN3</accession>
<dbReference type="InterPro" id="IPR002918">
    <property type="entry name" value="Lipase_EstA/Esterase_EstB"/>
</dbReference>
<dbReference type="PANTHER" id="PTHR37946">
    <property type="entry name" value="SLL1969 PROTEIN"/>
    <property type="match status" value="1"/>
</dbReference>
<organism evidence="2 3">
    <name type="scientific">Micromonospora sediminimaris</name>
    <dbReference type="NCBI Taxonomy" id="547162"/>
    <lineage>
        <taxon>Bacteria</taxon>
        <taxon>Bacillati</taxon>
        <taxon>Actinomycetota</taxon>
        <taxon>Actinomycetes</taxon>
        <taxon>Micromonosporales</taxon>
        <taxon>Micromonosporaceae</taxon>
        <taxon>Micromonospora</taxon>
    </lineage>
</organism>
<dbReference type="AlphaFoldDB" id="A0A9W5UNN3"/>
<gene>
    <name evidence="2" type="ORF">Vse01_10030</name>
</gene>
<evidence type="ECO:0000256" key="1">
    <source>
        <dbReference type="SAM" id="SignalP"/>
    </source>
</evidence>
<dbReference type="EMBL" id="BOPD01000007">
    <property type="protein sequence ID" value="GIJ31855.1"/>
    <property type="molecule type" value="Genomic_DNA"/>
</dbReference>
<dbReference type="Gene3D" id="3.40.50.1820">
    <property type="entry name" value="alpha/beta hydrolase"/>
    <property type="match status" value="1"/>
</dbReference>
<dbReference type="GO" id="GO:0016787">
    <property type="term" value="F:hydrolase activity"/>
    <property type="evidence" value="ECO:0007669"/>
    <property type="project" value="InterPro"/>
</dbReference>
<dbReference type="GO" id="GO:0016042">
    <property type="term" value="P:lipid catabolic process"/>
    <property type="evidence" value="ECO:0007669"/>
    <property type="project" value="InterPro"/>
</dbReference>
<dbReference type="Proteomes" id="UP000607311">
    <property type="component" value="Unassembled WGS sequence"/>
</dbReference>
<keyword evidence="1" id="KW-0732">Signal</keyword>
<evidence type="ECO:0000313" key="2">
    <source>
        <dbReference type="EMBL" id="GIJ31855.1"/>
    </source>
</evidence>
<evidence type="ECO:0000313" key="3">
    <source>
        <dbReference type="Proteomes" id="UP000607311"/>
    </source>
</evidence>
<dbReference type="SUPFAM" id="SSF53474">
    <property type="entry name" value="alpha/beta-Hydrolases"/>
    <property type="match status" value="1"/>
</dbReference>
<keyword evidence="3" id="KW-1185">Reference proteome</keyword>
<name>A0A9W5UNN3_9ACTN</name>
<sequence>MLLRKAVPVLTLTVAAVLTAPAATAAPPDRAAPTRVATVTTGTGTGTGITATVTTAPGTAAGSAVTATATAAAPGTTGTGTAAGSAREAGSAHVTPIGDAVADDLRALAGANPVIVVGGLSGITAVYEPLAARLRADGYRVWIYQLPNLGLGDITASAAGLRGYVGQVRAAAGGAKVDLVAHSEGGLVSRYYIKNLGGGDSVERYVSLGTPQYGTYVANIVSFLGLGSCAGVVACQQMTIGSSFLTALNAGDDTPAPVRWTAVRTWQDELVRPVDNAKLADGATNVLIQSRCPLRVVGHLGLVLDGTTYTVIRQVLRDAAIKPNCLAL</sequence>
<proteinExistence type="predicted"/>
<comment type="caution">
    <text evidence="2">The sequence shown here is derived from an EMBL/GenBank/DDBJ whole genome shotgun (WGS) entry which is preliminary data.</text>
</comment>
<reference evidence="2" key="1">
    <citation type="submission" date="2021-01" db="EMBL/GenBank/DDBJ databases">
        <title>Whole genome shotgun sequence of Verrucosispora sediminis NBRC 107745.</title>
        <authorList>
            <person name="Komaki H."/>
            <person name="Tamura T."/>
        </authorList>
    </citation>
    <scope>NUCLEOTIDE SEQUENCE</scope>
    <source>
        <strain evidence="2">NBRC 107745</strain>
    </source>
</reference>
<dbReference type="Pfam" id="PF01674">
    <property type="entry name" value="Lipase_2"/>
    <property type="match status" value="1"/>
</dbReference>
<dbReference type="PANTHER" id="PTHR37946:SF1">
    <property type="entry name" value="SLL1969 PROTEIN"/>
    <property type="match status" value="1"/>
</dbReference>
<feature type="chain" id="PRO_5040922749" description="Triacylglycerol esterase/lipase EstA, alpha/beta hydrolase fold" evidence="1">
    <location>
        <begin position="26"/>
        <end position="328"/>
    </location>
</feature>